<dbReference type="PANTHER" id="PTHR44154:SF1">
    <property type="entry name" value="QUINONE OXIDOREDUCTASE"/>
    <property type="match status" value="1"/>
</dbReference>
<keyword evidence="1" id="KW-0521">NADP</keyword>
<feature type="domain" description="Enoyl reductase (ER)" evidence="2">
    <location>
        <begin position="10"/>
        <end position="328"/>
    </location>
</feature>
<evidence type="ECO:0000313" key="4">
    <source>
        <dbReference type="Proteomes" id="UP000186309"/>
    </source>
</evidence>
<sequence length="331" mass="35429">MRAAYIEETGTPDVIKVGDLPTPQPGPGQVLVRVRAAALNPIDLYIRSGLVAMPLAFPYVIASDFAGTIDKVGEGVKSHRAGDRVWGSNQGLLGRPGVASEYAVVDEEWLHPTPALLPDVDAAAMAMVGITAHLGLFRTGKLQKGETVYVPGGSGGVGSMVVQMAKAAGARVATSAGHPDRVELCRKLGADLALDYKTDDIPARLREFAPDGIDVWYETQRDPNLEVTVPLLRKRGRMILMAGRAAKPPLPLGSFYPRDCSLLGFAVFNSTAEEQRPCAFDMNRWIEEGRLKPLVGRAFPLEAAAEAHRFLEANTLHAAGSLTGKVVLTVD</sequence>
<dbReference type="AlphaFoldDB" id="A0A1U7CYH5"/>
<keyword evidence="4" id="KW-1185">Reference proteome</keyword>
<evidence type="ECO:0000259" key="2">
    <source>
        <dbReference type="SMART" id="SM00829"/>
    </source>
</evidence>
<reference evidence="4" key="1">
    <citation type="submission" date="2016-12" db="EMBL/GenBank/DDBJ databases">
        <title>Comparative genomics of four Isosphaeraceae planctomycetes: a common pool of plasmids and glycoside hydrolase genes.</title>
        <authorList>
            <person name="Ivanova A."/>
        </authorList>
    </citation>
    <scope>NUCLEOTIDE SEQUENCE [LARGE SCALE GENOMIC DNA]</scope>
    <source>
        <strain evidence="4">PX4</strain>
    </source>
</reference>
<dbReference type="InterPro" id="IPR013154">
    <property type="entry name" value="ADH-like_N"/>
</dbReference>
<dbReference type="SUPFAM" id="SSF50129">
    <property type="entry name" value="GroES-like"/>
    <property type="match status" value="1"/>
</dbReference>
<dbReference type="EMBL" id="CP019082">
    <property type="protein sequence ID" value="APW63929.1"/>
    <property type="molecule type" value="Genomic_DNA"/>
</dbReference>
<dbReference type="SMART" id="SM00829">
    <property type="entry name" value="PKS_ER"/>
    <property type="match status" value="1"/>
</dbReference>
<evidence type="ECO:0000256" key="1">
    <source>
        <dbReference type="ARBA" id="ARBA00022857"/>
    </source>
</evidence>
<dbReference type="STRING" id="1387353.BSF38_05517"/>
<dbReference type="Proteomes" id="UP000186309">
    <property type="component" value="Chromosome"/>
</dbReference>
<dbReference type="OrthoDB" id="9787435at2"/>
<keyword evidence="3" id="KW-0560">Oxidoreductase</keyword>
<dbReference type="InterPro" id="IPR011032">
    <property type="entry name" value="GroES-like_sf"/>
</dbReference>
<dbReference type="Gene3D" id="3.90.180.10">
    <property type="entry name" value="Medium-chain alcohol dehydrogenases, catalytic domain"/>
    <property type="match status" value="1"/>
</dbReference>
<dbReference type="InterPro" id="IPR020843">
    <property type="entry name" value="ER"/>
</dbReference>
<dbReference type="SUPFAM" id="SSF51735">
    <property type="entry name" value="NAD(P)-binding Rossmann-fold domains"/>
    <property type="match status" value="1"/>
</dbReference>
<dbReference type="GO" id="GO:0102523">
    <property type="term" value="F:2-chloroacrylate reductase activity"/>
    <property type="evidence" value="ECO:0007669"/>
    <property type="project" value="UniProtKB-EC"/>
</dbReference>
<evidence type="ECO:0000313" key="3">
    <source>
        <dbReference type="EMBL" id="APW63929.1"/>
    </source>
</evidence>
<dbReference type="Pfam" id="PF00107">
    <property type="entry name" value="ADH_zinc_N"/>
    <property type="match status" value="1"/>
</dbReference>
<dbReference type="InterPro" id="IPR051603">
    <property type="entry name" value="Zinc-ADH_QOR/CCCR"/>
</dbReference>
<gene>
    <name evidence="3" type="ORF">BSF38_05517</name>
</gene>
<dbReference type="PANTHER" id="PTHR44154">
    <property type="entry name" value="QUINONE OXIDOREDUCTASE"/>
    <property type="match status" value="1"/>
</dbReference>
<protein>
    <submittedName>
        <fullName evidence="3">2-haloacrylate reductase</fullName>
        <ecNumber evidence="3">1.3.1.103</ecNumber>
    </submittedName>
</protein>
<dbReference type="Pfam" id="PF08240">
    <property type="entry name" value="ADH_N"/>
    <property type="match status" value="1"/>
</dbReference>
<organism evidence="3 4">
    <name type="scientific">Paludisphaera borealis</name>
    <dbReference type="NCBI Taxonomy" id="1387353"/>
    <lineage>
        <taxon>Bacteria</taxon>
        <taxon>Pseudomonadati</taxon>
        <taxon>Planctomycetota</taxon>
        <taxon>Planctomycetia</taxon>
        <taxon>Isosphaerales</taxon>
        <taxon>Isosphaeraceae</taxon>
        <taxon>Paludisphaera</taxon>
    </lineage>
</organism>
<dbReference type="CDD" id="cd08253">
    <property type="entry name" value="zeta_crystallin"/>
    <property type="match status" value="1"/>
</dbReference>
<dbReference type="Gene3D" id="3.40.50.720">
    <property type="entry name" value="NAD(P)-binding Rossmann-like Domain"/>
    <property type="match status" value="1"/>
</dbReference>
<accession>A0A1U7CYH5</accession>
<proteinExistence type="predicted"/>
<dbReference type="InterPro" id="IPR013149">
    <property type="entry name" value="ADH-like_C"/>
</dbReference>
<dbReference type="InterPro" id="IPR036291">
    <property type="entry name" value="NAD(P)-bd_dom_sf"/>
</dbReference>
<dbReference type="EC" id="1.3.1.103" evidence="3"/>
<name>A0A1U7CYH5_9BACT</name>
<dbReference type="RefSeq" id="WP_076350230.1">
    <property type="nucleotide sequence ID" value="NZ_CP019082.1"/>
</dbReference>
<dbReference type="KEGG" id="pbor:BSF38_05517"/>